<gene>
    <name evidence="16" type="primary">FBPASE_3</name>
    <name evidence="16" type="ORF">MICPUN_87980</name>
</gene>
<dbReference type="GeneID" id="8248734"/>
<dbReference type="GO" id="GO:0006002">
    <property type="term" value="P:fructose 6-phosphate metabolic process"/>
    <property type="evidence" value="ECO:0007669"/>
    <property type="project" value="TreeGrafter"/>
</dbReference>
<dbReference type="HAMAP" id="MF_01855">
    <property type="entry name" value="FBPase_class1"/>
    <property type="match status" value="1"/>
</dbReference>
<evidence type="ECO:0000256" key="8">
    <source>
        <dbReference type="ARBA" id="ARBA00022801"/>
    </source>
</evidence>
<evidence type="ECO:0000313" key="17">
    <source>
        <dbReference type="Proteomes" id="UP000002009"/>
    </source>
</evidence>
<dbReference type="PANTHER" id="PTHR11556">
    <property type="entry name" value="FRUCTOSE-1,6-BISPHOSPHATASE-RELATED"/>
    <property type="match status" value="1"/>
</dbReference>
<dbReference type="PRINTS" id="PR00115">
    <property type="entry name" value="F16BPHPHTASE"/>
</dbReference>
<feature type="region of interest" description="Disordered" evidence="13">
    <location>
        <begin position="1"/>
        <end position="46"/>
    </location>
</feature>
<dbReference type="RefSeq" id="XP_002505565.1">
    <property type="nucleotide sequence ID" value="XM_002505519.1"/>
</dbReference>
<dbReference type="STRING" id="296587.C1EFB7"/>
<evidence type="ECO:0000256" key="6">
    <source>
        <dbReference type="ARBA" id="ARBA00013093"/>
    </source>
</evidence>
<keyword evidence="10 12" id="KW-0119">Carbohydrate metabolism</keyword>
<evidence type="ECO:0000256" key="9">
    <source>
        <dbReference type="ARBA" id="ARBA00022842"/>
    </source>
</evidence>
<evidence type="ECO:0000256" key="7">
    <source>
        <dbReference type="ARBA" id="ARBA00022723"/>
    </source>
</evidence>
<feature type="compositionally biased region" description="Low complexity" evidence="13">
    <location>
        <begin position="19"/>
        <end position="35"/>
    </location>
</feature>
<dbReference type="OMA" id="ISNDIFC"/>
<comment type="pathway">
    <text evidence="3">Carbohydrate biosynthesis; Calvin cycle.</text>
</comment>
<evidence type="ECO:0000256" key="3">
    <source>
        <dbReference type="ARBA" id="ARBA00005215"/>
    </source>
</evidence>
<dbReference type="GO" id="GO:0046872">
    <property type="term" value="F:metal ion binding"/>
    <property type="evidence" value="ECO:0007669"/>
    <property type="project" value="UniProtKB-KW"/>
</dbReference>
<dbReference type="CDD" id="cd00354">
    <property type="entry name" value="FBPase"/>
    <property type="match status" value="1"/>
</dbReference>
<dbReference type="Pfam" id="PF00316">
    <property type="entry name" value="FBPase"/>
    <property type="match status" value="1"/>
</dbReference>
<comment type="catalytic activity">
    <reaction evidence="1">
        <text>beta-D-fructose 1,6-bisphosphate + H2O = beta-D-fructose 6-phosphate + phosphate</text>
        <dbReference type="Rhea" id="RHEA:11064"/>
        <dbReference type="ChEBI" id="CHEBI:15377"/>
        <dbReference type="ChEBI" id="CHEBI:32966"/>
        <dbReference type="ChEBI" id="CHEBI:43474"/>
        <dbReference type="ChEBI" id="CHEBI:57634"/>
        <dbReference type="EC" id="3.1.3.11"/>
    </reaction>
</comment>
<dbReference type="GO" id="GO:0005986">
    <property type="term" value="P:sucrose biosynthetic process"/>
    <property type="evidence" value="ECO:0007669"/>
    <property type="project" value="TreeGrafter"/>
</dbReference>
<evidence type="ECO:0000256" key="11">
    <source>
        <dbReference type="ARBA" id="ARBA00032973"/>
    </source>
</evidence>
<dbReference type="Proteomes" id="UP000002009">
    <property type="component" value="Chromosome 13"/>
</dbReference>
<dbReference type="AlphaFoldDB" id="C1EFB7"/>
<reference evidence="16 17" key="1">
    <citation type="journal article" date="2009" name="Science">
        <title>Green evolution and dynamic adaptations revealed by genomes of the marine picoeukaryotes Micromonas.</title>
        <authorList>
            <person name="Worden A.Z."/>
            <person name="Lee J.H."/>
            <person name="Mock T."/>
            <person name="Rouze P."/>
            <person name="Simmons M.P."/>
            <person name="Aerts A.L."/>
            <person name="Allen A.E."/>
            <person name="Cuvelier M.L."/>
            <person name="Derelle E."/>
            <person name="Everett M.V."/>
            <person name="Foulon E."/>
            <person name="Grimwood J."/>
            <person name="Gundlach H."/>
            <person name="Henrissat B."/>
            <person name="Napoli C."/>
            <person name="McDonald S.M."/>
            <person name="Parker M.S."/>
            <person name="Rombauts S."/>
            <person name="Salamov A."/>
            <person name="Von Dassow P."/>
            <person name="Badger J.H."/>
            <person name="Coutinho P.M."/>
            <person name="Demir E."/>
            <person name="Dubchak I."/>
            <person name="Gentemann C."/>
            <person name="Eikrem W."/>
            <person name="Gready J.E."/>
            <person name="John U."/>
            <person name="Lanier W."/>
            <person name="Lindquist E.A."/>
            <person name="Lucas S."/>
            <person name="Mayer K.F."/>
            <person name="Moreau H."/>
            <person name="Not F."/>
            <person name="Otillar R."/>
            <person name="Panaud O."/>
            <person name="Pangilinan J."/>
            <person name="Paulsen I."/>
            <person name="Piegu B."/>
            <person name="Poliakov A."/>
            <person name="Robbens S."/>
            <person name="Schmutz J."/>
            <person name="Toulza E."/>
            <person name="Wyss T."/>
            <person name="Zelensky A."/>
            <person name="Zhou K."/>
            <person name="Armbrust E.V."/>
            <person name="Bhattacharya D."/>
            <person name="Goodenough U.W."/>
            <person name="Van de Peer Y."/>
            <person name="Grigoriev I.V."/>
        </authorList>
    </citation>
    <scope>NUCLEOTIDE SEQUENCE [LARGE SCALE GENOMIC DNA]</scope>
    <source>
        <strain evidence="17">RCC299 / NOUM17</strain>
    </source>
</reference>
<dbReference type="GO" id="GO:0005829">
    <property type="term" value="C:cytosol"/>
    <property type="evidence" value="ECO:0007669"/>
    <property type="project" value="TreeGrafter"/>
</dbReference>
<dbReference type="OrthoDB" id="10256725at2759"/>
<dbReference type="InterPro" id="IPR033391">
    <property type="entry name" value="FBPase_N"/>
</dbReference>
<dbReference type="EC" id="3.1.3.11" evidence="6"/>
<dbReference type="InterPro" id="IPR000146">
    <property type="entry name" value="FBPase_class-1"/>
</dbReference>
<protein>
    <recommendedName>
        <fullName evidence="6">fructose-bisphosphatase</fullName>
        <ecNumber evidence="6">3.1.3.11</ecNumber>
    </recommendedName>
    <alternativeName>
        <fullName evidence="11">D-fructose-1,6-bisphosphate 1-phosphohydrolase</fullName>
    </alternativeName>
</protein>
<dbReference type="Gene3D" id="3.30.540.10">
    <property type="entry name" value="Fructose-1,6-Bisphosphatase, subunit A, domain 1"/>
    <property type="match status" value="1"/>
</dbReference>
<proteinExistence type="inferred from homology"/>
<evidence type="ECO:0000259" key="14">
    <source>
        <dbReference type="Pfam" id="PF00316"/>
    </source>
</evidence>
<dbReference type="KEGG" id="mis:MICPUN_87980"/>
<keyword evidence="7" id="KW-0479">Metal-binding</keyword>
<dbReference type="PIRSF" id="PIRSF500210">
    <property type="entry name" value="FBPtase"/>
    <property type="match status" value="1"/>
</dbReference>
<dbReference type="InParanoid" id="C1EFB7"/>
<evidence type="ECO:0000256" key="13">
    <source>
        <dbReference type="SAM" id="MobiDB-lite"/>
    </source>
</evidence>
<dbReference type="GO" id="GO:0042132">
    <property type="term" value="F:fructose 1,6-bisphosphate 1-phosphatase activity"/>
    <property type="evidence" value="ECO:0007669"/>
    <property type="project" value="UniProtKB-EC"/>
</dbReference>
<organism evidence="16 17">
    <name type="scientific">Micromonas commoda (strain RCC299 / NOUM17 / CCMP2709)</name>
    <name type="common">Picoplanktonic green alga</name>
    <dbReference type="NCBI Taxonomy" id="296587"/>
    <lineage>
        <taxon>Eukaryota</taxon>
        <taxon>Viridiplantae</taxon>
        <taxon>Chlorophyta</taxon>
        <taxon>Mamiellophyceae</taxon>
        <taxon>Mamiellales</taxon>
        <taxon>Mamiellaceae</taxon>
        <taxon>Micromonas</taxon>
    </lineage>
</organism>
<dbReference type="Gene3D" id="3.40.190.80">
    <property type="match status" value="1"/>
</dbReference>
<dbReference type="GO" id="GO:0006000">
    <property type="term" value="P:fructose metabolic process"/>
    <property type="evidence" value="ECO:0007669"/>
    <property type="project" value="TreeGrafter"/>
</dbReference>
<keyword evidence="8 12" id="KW-0378">Hydrolase</keyword>
<dbReference type="PANTHER" id="PTHR11556:SF1">
    <property type="entry name" value="FRUCTOSE-BISPHOSPHATASE"/>
    <property type="match status" value="1"/>
</dbReference>
<evidence type="ECO:0000256" key="12">
    <source>
        <dbReference type="RuleBase" id="RU000508"/>
    </source>
</evidence>
<dbReference type="Pfam" id="PF18913">
    <property type="entry name" value="FBPase_C"/>
    <property type="match status" value="1"/>
</dbReference>
<feature type="domain" description="Fructose-1-6-bisphosphatase class I N-terminal" evidence="14">
    <location>
        <begin position="55"/>
        <end position="250"/>
    </location>
</feature>
<evidence type="ECO:0000256" key="4">
    <source>
        <dbReference type="ARBA" id="ARBA00010941"/>
    </source>
</evidence>
<evidence type="ECO:0000313" key="16">
    <source>
        <dbReference type="EMBL" id="ACO66823.1"/>
    </source>
</evidence>
<accession>C1EFB7</accession>
<feature type="domain" description="Fructose-1-6-bisphosphatase class 1 C-terminal" evidence="15">
    <location>
        <begin position="260"/>
        <end position="390"/>
    </location>
</feature>
<comment type="subunit">
    <text evidence="5">Homotetramer.</text>
</comment>
<comment type="similarity">
    <text evidence="4 12">Belongs to the FBPase class 1 family.</text>
</comment>
<dbReference type="InterPro" id="IPR028343">
    <property type="entry name" value="FBPtase"/>
</dbReference>
<comment type="cofactor">
    <cofactor evidence="2">
        <name>Mg(2+)</name>
        <dbReference type="ChEBI" id="CHEBI:18420"/>
    </cofactor>
</comment>
<keyword evidence="9" id="KW-0460">Magnesium</keyword>
<evidence type="ECO:0000256" key="1">
    <source>
        <dbReference type="ARBA" id="ARBA00001273"/>
    </source>
</evidence>
<sequence>MSAAIRGAPVRPRIHRAARTPAARPLTRARAVEAPARAEKSTKQSGKGYRVGVDTLNTFLFREEQRGVVSGDLAIIVNNIAVACKKISNLVAVAPIQNLTGLAGSSNESGDEQKKLDVISNDIFCDAMSDTCRANMIVTEEEDVPLRVEAISGDYIVCFDPIDGSSNIDAAVTTGSIFGIYSSGECQIFEHDSVEEAMEKCVLNARKSGEELVCAGYVMYSSSTVMMLTVGDGVYGFTLDTSTGEYVLSHDDVKIPDPGQRIYSGNNGNVDKWAPEMKAYVRYLQLGGADRAKGPYSYRYIGALVGDFHRTLLYGGIWLYPPDKSAPQGKARLLYEVAPMGFLAEQAGGMAMWGECAEKRVMEVVPEQIHQRSPMFVGSSKMVRELQEFLEDRAPVYRNGPRDEL</sequence>
<dbReference type="eggNOG" id="KOG1458">
    <property type="taxonomic scope" value="Eukaryota"/>
</dbReference>
<keyword evidence="17" id="KW-1185">Reference proteome</keyword>
<dbReference type="SUPFAM" id="SSF56655">
    <property type="entry name" value="Carbohydrate phosphatase"/>
    <property type="match status" value="1"/>
</dbReference>
<dbReference type="GO" id="GO:0006094">
    <property type="term" value="P:gluconeogenesis"/>
    <property type="evidence" value="ECO:0007669"/>
    <property type="project" value="TreeGrafter"/>
</dbReference>
<dbReference type="EMBL" id="CP001331">
    <property type="protein sequence ID" value="ACO66823.1"/>
    <property type="molecule type" value="Genomic_DNA"/>
</dbReference>
<evidence type="ECO:0000256" key="2">
    <source>
        <dbReference type="ARBA" id="ARBA00001946"/>
    </source>
</evidence>
<evidence type="ECO:0000256" key="5">
    <source>
        <dbReference type="ARBA" id="ARBA00011881"/>
    </source>
</evidence>
<dbReference type="InterPro" id="IPR044015">
    <property type="entry name" value="FBPase_C_dom"/>
</dbReference>
<dbReference type="GO" id="GO:0030388">
    <property type="term" value="P:fructose 1,6-bisphosphate metabolic process"/>
    <property type="evidence" value="ECO:0007669"/>
    <property type="project" value="TreeGrafter"/>
</dbReference>
<evidence type="ECO:0000256" key="10">
    <source>
        <dbReference type="ARBA" id="ARBA00023277"/>
    </source>
</evidence>
<evidence type="ECO:0000259" key="15">
    <source>
        <dbReference type="Pfam" id="PF18913"/>
    </source>
</evidence>
<dbReference type="PIRSF" id="PIRSF000904">
    <property type="entry name" value="FBPtase_SBPase"/>
    <property type="match status" value="1"/>
</dbReference>
<name>C1EFB7_MICCC</name>